<gene>
    <name evidence="1" type="ORF">YEW_JN40890</name>
</gene>
<reference evidence="1" key="1">
    <citation type="journal article" date="2011" name="BMC Genomics">
        <title>Shotgun sequencing of Yersinia enterocolitica strain W22703 (biotype 2, serotype O:9): genomic evidence for oscillation between invertebrates and mammals.</title>
        <authorList>
            <person name="Fuchs T.M."/>
            <person name="Brandt K."/>
            <person name="Starke M."/>
            <person name="Rattei T."/>
        </authorList>
    </citation>
    <scope>NUCLEOTIDE SEQUENCE</scope>
</reference>
<evidence type="ECO:0000313" key="1">
    <source>
        <dbReference type="EMBL" id="CBX72852.1"/>
    </source>
</evidence>
<accession>F4N444</accession>
<proteinExistence type="predicted"/>
<sequence>MFNDILGLYFSSPLTLQRLIPRLPANPHEPASARYCESRRLRLRDNVANCFFVSVAPNSVFMTFTTASKN</sequence>
<dbReference type="AlphaFoldDB" id="F4N444"/>
<organism evidence="1">
    <name type="scientific">Yersinia enterocolitica W22703</name>
    <dbReference type="NCBI Taxonomy" id="913028"/>
    <lineage>
        <taxon>Bacteria</taxon>
        <taxon>Pseudomonadati</taxon>
        <taxon>Pseudomonadota</taxon>
        <taxon>Gammaproteobacteria</taxon>
        <taxon>Enterobacterales</taxon>
        <taxon>Yersiniaceae</taxon>
        <taxon>Yersinia</taxon>
    </lineage>
</organism>
<name>F4N444_YEREN</name>
<protein>
    <submittedName>
        <fullName evidence="1">Uncharacterized protein</fullName>
    </submittedName>
</protein>
<dbReference type="EMBL" id="FR718707">
    <property type="protein sequence ID" value="CBX72852.1"/>
    <property type="molecule type" value="Genomic_DNA"/>
</dbReference>